<name>A0AAU8DTC2_9ACTN</name>
<dbReference type="AlphaFoldDB" id="A0AAU8DTC2"/>
<accession>A0AAU8DTC2</accession>
<gene>
    <name evidence="1" type="ORF">ABLG96_01795</name>
</gene>
<organism evidence="1">
    <name type="scientific">Nakamurella sp. A5-74</name>
    <dbReference type="NCBI Taxonomy" id="3158264"/>
    <lineage>
        <taxon>Bacteria</taxon>
        <taxon>Bacillati</taxon>
        <taxon>Actinomycetota</taxon>
        <taxon>Actinomycetes</taxon>
        <taxon>Nakamurellales</taxon>
        <taxon>Nakamurellaceae</taxon>
        <taxon>Nakamurella</taxon>
    </lineage>
</organism>
<reference evidence="1" key="1">
    <citation type="submission" date="2024-05" db="EMBL/GenBank/DDBJ databases">
        <authorList>
            <person name="Cai S.Y."/>
            <person name="Jin L.M."/>
            <person name="Li H.R."/>
        </authorList>
    </citation>
    <scope>NUCLEOTIDE SEQUENCE</scope>
    <source>
        <strain evidence="1">A5-74</strain>
    </source>
</reference>
<evidence type="ECO:0000313" key="1">
    <source>
        <dbReference type="EMBL" id="XCG64104.1"/>
    </source>
</evidence>
<dbReference type="InterPro" id="IPR048868">
    <property type="entry name" value="OGG-like_put"/>
</dbReference>
<dbReference type="RefSeq" id="WP_353649717.1">
    <property type="nucleotide sequence ID" value="NZ_CP159218.1"/>
</dbReference>
<protein>
    <submittedName>
        <fullName evidence="1">Uncharacterized protein</fullName>
    </submittedName>
</protein>
<sequence>MSNWDATLAGLSYPVTLPADGDTLDRSELRRLADLSLRAPTDENVLNLFWNVLVWGSGSDRRRIPRIAAGIETRRREVVDRLVRAQQCSFSGDVRNAFRTLVRVVPYWGPAFFTKFLAFTTDPANKSKLQAVILDDRVRTAWRALTGDRLPVEPRSVDYESFCVKVSDVAAAASRHPEQVEMALFVFGRKIGSYTRWLEHELAVTRKLAGRAAPLEDVVAAIEQSNAQ</sequence>
<dbReference type="EMBL" id="CP159218">
    <property type="protein sequence ID" value="XCG64104.1"/>
    <property type="molecule type" value="Genomic_DNA"/>
</dbReference>
<proteinExistence type="predicted"/>
<dbReference type="Pfam" id="PF21790">
    <property type="entry name" value="OGG"/>
    <property type="match status" value="1"/>
</dbReference>